<name>A0A6I9SET2_ELAGV</name>
<evidence type="ECO:0000313" key="9">
    <source>
        <dbReference type="Proteomes" id="UP000504607"/>
    </source>
</evidence>
<dbReference type="InterPro" id="IPR011545">
    <property type="entry name" value="DEAD/DEAH_box_helicase_dom"/>
</dbReference>
<comment type="catalytic activity">
    <reaction evidence="6">
        <text>ATP + H2O = ADP + phosphate + H(+)</text>
        <dbReference type="Rhea" id="RHEA:13065"/>
        <dbReference type="ChEBI" id="CHEBI:15377"/>
        <dbReference type="ChEBI" id="CHEBI:15378"/>
        <dbReference type="ChEBI" id="CHEBI:30616"/>
        <dbReference type="ChEBI" id="CHEBI:43474"/>
        <dbReference type="ChEBI" id="CHEBI:456216"/>
        <dbReference type="EC" id="3.6.4.13"/>
    </reaction>
</comment>
<feature type="compositionally biased region" description="Basic and acidic residues" evidence="7">
    <location>
        <begin position="25"/>
        <end position="44"/>
    </location>
</feature>
<evidence type="ECO:0000256" key="6">
    <source>
        <dbReference type="ARBA" id="ARBA00047984"/>
    </source>
</evidence>
<reference evidence="10" key="1">
    <citation type="submission" date="2025-08" db="UniProtKB">
        <authorList>
            <consortium name="RefSeq"/>
        </authorList>
    </citation>
    <scope>IDENTIFICATION</scope>
</reference>
<evidence type="ECO:0000259" key="8">
    <source>
        <dbReference type="PROSITE" id="PS51192"/>
    </source>
</evidence>
<sequence length="318" mass="35655">MAVELDLNSSIEEENKSKKKKKHKNLEFEDGKIDNNDGKSSEKKISKKKRKASHEEKSDTIFDVTVRANGCALKNLKLRMMRIMRISKVLREKLKSKGIESMFPIQTMTFDSIFDGSNLVCQERTGQGKTLAFVLPILEFLTNGQYKEAKKTGCGRPPSVLVLLPTRELTNQVYADFQAYSGAVGWIKDHIERGTLDLKFLKFRILDQADEMLNMGFVDDVELILSMVEDVIVGEHRRDGIEHENYAPDKIDLRDGGGYGVDGVGGDREAVVEDGGDDEGDRAINEDANALHDKDSGDEGPAGLLVGILEEFMRKKRR</sequence>
<dbReference type="InterPro" id="IPR050547">
    <property type="entry name" value="DEAD_box_RNA_helicases"/>
</dbReference>
<feature type="region of interest" description="Disordered" evidence="7">
    <location>
        <begin position="1"/>
        <end position="52"/>
    </location>
</feature>
<dbReference type="Gene3D" id="3.40.50.300">
    <property type="entry name" value="P-loop containing nucleotide triphosphate hydrolases"/>
    <property type="match status" value="2"/>
</dbReference>
<dbReference type="Proteomes" id="UP000504607">
    <property type="component" value="Chromosome 14"/>
</dbReference>
<feature type="domain" description="Helicase ATP-binding" evidence="8">
    <location>
        <begin position="110"/>
        <end position="226"/>
    </location>
</feature>
<dbReference type="PANTHER" id="PTHR47963">
    <property type="entry name" value="DEAD-BOX ATP-DEPENDENT RNA HELICASE 47, MITOCHONDRIAL"/>
    <property type="match status" value="1"/>
</dbReference>
<dbReference type="EC" id="3.6.4.13" evidence="1"/>
<keyword evidence="2" id="KW-0547">Nucleotide-binding</keyword>
<dbReference type="SMART" id="SM00487">
    <property type="entry name" value="DEXDc"/>
    <property type="match status" value="1"/>
</dbReference>
<dbReference type="OrthoDB" id="1745719at2759"/>
<keyword evidence="9" id="KW-1185">Reference proteome</keyword>
<evidence type="ECO:0000256" key="5">
    <source>
        <dbReference type="ARBA" id="ARBA00022840"/>
    </source>
</evidence>
<accession>A0A6I9SET2</accession>
<evidence type="ECO:0000256" key="2">
    <source>
        <dbReference type="ARBA" id="ARBA00022741"/>
    </source>
</evidence>
<dbReference type="SUPFAM" id="SSF52540">
    <property type="entry name" value="P-loop containing nucleoside triphosphate hydrolases"/>
    <property type="match status" value="1"/>
</dbReference>
<evidence type="ECO:0000256" key="4">
    <source>
        <dbReference type="ARBA" id="ARBA00022806"/>
    </source>
</evidence>
<dbReference type="AlphaFoldDB" id="A0A6I9SET2"/>
<dbReference type="CDD" id="cd00268">
    <property type="entry name" value="DEADc"/>
    <property type="match status" value="1"/>
</dbReference>
<dbReference type="InterPro" id="IPR014001">
    <property type="entry name" value="Helicase_ATP-bd"/>
</dbReference>
<evidence type="ECO:0000256" key="1">
    <source>
        <dbReference type="ARBA" id="ARBA00012552"/>
    </source>
</evidence>
<dbReference type="GO" id="GO:0016787">
    <property type="term" value="F:hydrolase activity"/>
    <property type="evidence" value="ECO:0007669"/>
    <property type="project" value="UniProtKB-KW"/>
</dbReference>
<keyword evidence="5" id="KW-0067">ATP-binding</keyword>
<protein>
    <recommendedName>
        <fullName evidence="1">RNA helicase</fullName>
        <ecNumber evidence="1">3.6.4.13</ecNumber>
    </recommendedName>
</protein>
<evidence type="ECO:0000256" key="7">
    <source>
        <dbReference type="SAM" id="MobiDB-lite"/>
    </source>
</evidence>
<evidence type="ECO:0000313" key="10">
    <source>
        <dbReference type="RefSeq" id="XP_010938270.1"/>
    </source>
</evidence>
<dbReference type="InterPro" id="IPR027417">
    <property type="entry name" value="P-loop_NTPase"/>
</dbReference>
<dbReference type="InParanoid" id="A0A6I9SET2"/>
<evidence type="ECO:0000256" key="3">
    <source>
        <dbReference type="ARBA" id="ARBA00022801"/>
    </source>
</evidence>
<dbReference type="GO" id="GO:0003723">
    <property type="term" value="F:RNA binding"/>
    <property type="evidence" value="ECO:0007669"/>
    <property type="project" value="TreeGrafter"/>
</dbReference>
<dbReference type="RefSeq" id="XP_010938270.1">
    <property type="nucleotide sequence ID" value="XM_010939968.1"/>
</dbReference>
<proteinExistence type="predicted"/>
<dbReference type="GO" id="GO:0005524">
    <property type="term" value="F:ATP binding"/>
    <property type="evidence" value="ECO:0007669"/>
    <property type="project" value="UniProtKB-KW"/>
</dbReference>
<dbReference type="InterPro" id="IPR044742">
    <property type="entry name" value="DEAD/DEAH_RhlB"/>
</dbReference>
<dbReference type="Pfam" id="PF00270">
    <property type="entry name" value="DEAD"/>
    <property type="match status" value="1"/>
</dbReference>
<feature type="compositionally biased region" description="Basic and acidic residues" evidence="7">
    <location>
        <begin position="281"/>
        <end position="297"/>
    </location>
</feature>
<dbReference type="PROSITE" id="PS51192">
    <property type="entry name" value="HELICASE_ATP_BIND_1"/>
    <property type="match status" value="1"/>
</dbReference>
<keyword evidence="4" id="KW-0347">Helicase</keyword>
<gene>
    <name evidence="10" type="primary">LOC105057362</name>
</gene>
<dbReference type="PANTHER" id="PTHR47963:SF8">
    <property type="entry name" value="ATP-DEPENDENT RNA HELICASE DEAD"/>
    <property type="match status" value="1"/>
</dbReference>
<dbReference type="GO" id="GO:0003724">
    <property type="term" value="F:RNA helicase activity"/>
    <property type="evidence" value="ECO:0007669"/>
    <property type="project" value="UniProtKB-EC"/>
</dbReference>
<keyword evidence="3" id="KW-0378">Hydrolase</keyword>
<organism evidence="9 10">
    <name type="scientific">Elaeis guineensis var. tenera</name>
    <name type="common">Oil palm</name>
    <dbReference type="NCBI Taxonomy" id="51953"/>
    <lineage>
        <taxon>Eukaryota</taxon>
        <taxon>Viridiplantae</taxon>
        <taxon>Streptophyta</taxon>
        <taxon>Embryophyta</taxon>
        <taxon>Tracheophyta</taxon>
        <taxon>Spermatophyta</taxon>
        <taxon>Magnoliopsida</taxon>
        <taxon>Liliopsida</taxon>
        <taxon>Arecaceae</taxon>
        <taxon>Arecoideae</taxon>
        <taxon>Cocoseae</taxon>
        <taxon>Elaeidinae</taxon>
        <taxon>Elaeis</taxon>
    </lineage>
</organism>
<feature type="region of interest" description="Disordered" evidence="7">
    <location>
        <begin position="264"/>
        <end position="302"/>
    </location>
</feature>